<name>A0A813JDG9_POLGL</name>
<gene>
    <name evidence="2" type="ORF">PGLA2088_LOCUS18834</name>
</gene>
<keyword evidence="1" id="KW-1133">Transmembrane helix</keyword>
<evidence type="ECO:0008006" key="4">
    <source>
        <dbReference type="Google" id="ProtNLM"/>
    </source>
</evidence>
<comment type="caution">
    <text evidence="2">The sequence shown here is derived from an EMBL/GenBank/DDBJ whole genome shotgun (WGS) entry which is preliminary data.</text>
</comment>
<evidence type="ECO:0000313" key="2">
    <source>
        <dbReference type="EMBL" id="CAE8674130.1"/>
    </source>
</evidence>
<evidence type="ECO:0000256" key="1">
    <source>
        <dbReference type="SAM" id="Phobius"/>
    </source>
</evidence>
<feature type="transmembrane region" description="Helical" evidence="1">
    <location>
        <begin position="42"/>
        <end position="64"/>
    </location>
</feature>
<dbReference type="EMBL" id="CAJNNW010024763">
    <property type="protein sequence ID" value="CAE8674130.1"/>
    <property type="molecule type" value="Genomic_DNA"/>
</dbReference>
<keyword evidence="1" id="KW-0472">Membrane</keyword>
<protein>
    <recommendedName>
        <fullName evidence="4">Mannosyltransferase</fullName>
    </recommendedName>
</protein>
<accession>A0A813JDG9</accession>
<evidence type="ECO:0000313" key="3">
    <source>
        <dbReference type="Proteomes" id="UP000626109"/>
    </source>
</evidence>
<sequence>AGNYVASGFLSSQGLGVVPLTVVLAVWGVLACRVFDNTRAGLAVAVLTAVGGPLIEVFLVNAPWWDLYAYNRADILGIN</sequence>
<feature type="transmembrane region" description="Helical" evidence="1">
    <location>
        <begin position="15"/>
        <end position="35"/>
    </location>
</feature>
<feature type="non-terminal residue" evidence="2">
    <location>
        <position position="1"/>
    </location>
</feature>
<keyword evidence="1" id="KW-0812">Transmembrane</keyword>
<feature type="non-terminal residue" evidence="2">
    <location>
        <position position="79"/>
    </location>
</feature>
<dbReference type="AlphaFoldDB" id="A0A813JDG9"/>
<dbReference type="Proteomes" id="UP000626109">
    <property type="component" value="Unassembled WGS sequence"/>
</dbReference>
<proteinExistence type="predicted"/>
<reference evidence="2" key="1">
    <citation type="submission" date="2021-02" db="EMBL/GenBank/DDBJ databases">
        <authorList>
            <person name="Dougan E. K."/>
            <person name="Rhodes N."/>
            <person name="Thang M."/>
            <person name="Chan C."/>
        </authorList>
    </citation>
    <scope>NUCLEOTIDE SEQUENCE</scope>
</reference>
<organism evidence="2 3">
    <name type="scientific">Polarella glacialis</name>
    <name type="common">Dinoflagellate</name>
    <dbReference type="NCBI Taxonomy" id="89957"/>
    <lineage>
        <taxon>Eukaryota</taxon>
        <taxon>Sar</taxon>
        <taxon>Alveolata</taxon>
        <taxon>Dinophyceae</taxon>
        <taxon>Suessiales</taxon>
        <taxon>Suessiaceae</taxon>
        <taxon>Polarella</taxon>
    </lineage>
</organism>